<evidence type="ECO:0000259" key="8">
    <source>
        <dbReference type="Pfam" id="PF01049"/>
    </source>
</evidence>
<dbReference type="GO" id="GO:0008013">
    <property type="term" value="F:beta-catenin binding"/>
    <property type="evidence" value="ECO:0007669"/>
    <property type="project" value="TreeGrafter"/>
</dbReference>
<dbReference type="GO" id="GO:0007043">
    <property type="term" value="P:cell-cell junction assembly"/>
    <property type="evidence" value="ECO:0007669"/>
    <property type="project" value="TreeGrafter"/>
</dbReference>
<dbReference type="AlphaFoldDB" id="A0A7J5ZDJ9"/>
<evidence type="ECO:0000256" key="2">
    <source>
        <dbReference type="ARBA" id="ARBA00022692"/>
    </source>
</evidence>
<evidence type="ECO:0000313" key="10">
    <source>
        <dbReference type="Proteomes" id="UP000518266"/>
    </source>
</evidence>
<dbReference type="GO" id="GO:0002009">
    <property type="term" value="P:morphogenesis of an epithelium"/>
    <property type="evidence" value="ECO:0007669"/>
    <property type="project" value="UniProtKB-ARBA"/>
</dbReference>
<sequence>MTQSRADNLTGLKRLALKQRGCRGWKESQVTGTDQTASVISQRREGFSQDRDQEVFSLVLVVADGGEPPLSSTATLSLRVCVCQRNTRGRHNSVCQAEAFLSSAAIVMLFTQLRNKKASKEPLILSEEDIRENVVTYDDEGGGEEDTEAFDIDALRNPQNSETRRKFHSYYGYRPRPYEEDELEEDELEEEEMEYDEDEVMVLRRGTAQEVDYGNYKAGPEIPEISQSAPSLLLQGQDIIQQILEQKVVQADSDTRGPPYDSLQTYAYEGRGSLTGSVSSLA</sequence>
<name>A0A7J5ZDJ9_DISMA</name>
<dbReference type="OrthoDB" id="6252479at2759"/>
<dbReference type="CDD" id="cd11304">
    <property type="entry name" value="Cadherin_repeat"/>
    <property type="match status" value="1"/>
</dbReference>
<dbReference type="GO" id="GO:0005509">
    <property type="term" value="F:calcium ion binding"/>
    <property type="evidence" value="ECO:0007669"/>
    <property type="project" value="InterPro"/>
</dbReference>
<gene>
    <name evidence="9" type="ORF">F7725_011988</name>
</gene>
<dbReference type="GO" id="GO:0005912">
    <property type="term" value="C:adherens junction"/>
    <property type="evidence" value="ECO:0007669"/>
    <property type="project" value="TreeGrafter"/>
</dbReference>
<keyword evidence="3" id="KW-0677">Repeat</keyword>
<evidence type="ECO:0000256" key="5">
    <source>
        <dbReference type="ARBA" id="ARBA00022989"/>
    </source>
</evidence>
<evidence type="ECO:0000256" key="3">
    <source>
        <dbReference type="ARBA" id="ARBA00022737"/>
    </source>
</evidence>
<dbReference type="Pfam" id="PF01049">
    <property type="entry name" value="CADH_Y-type_LIR"/>
    <property type="match status" value="1"/>
</dbReference>
<dbReference type="Proteomes" id="UP000518266">
    <property type="component" value="Unassembled WGS sequence"/>
</dbReference>
<dbReference type="InterPro" id="IPR000233">
    <property type="entry name" value="Cadherin_Y-type_LIR"/>
</dbReference>
<evidence type="ECO:0000256" key="7">
    <source>
        <dbReference type="RuleBase" id="RU004357"/>
    </source>
</evidence>
<dbReference type="GO" id="GO:0016477">
    <property type="term" value="P:cell migration"/>
    <property type="evidence" value="ECO:0007669"/>
    <property type="project" value="TreeGrafter"/>
</dbReference>
<evidence type="ECO:0000256" key="4">
    <source>
        <dbReference type="ARBA" id="ARBA00022837"/>
    </source>
</evidence>
<feature type="domain" description="Cadherin Y-type LIR-motif" evidence="8">
    <location>
        <begin position="251"/>
        <end position="282"/>
    </location>
</feature>
<keyword evidence="5" id="KW-1133">Transmembrane helix</keyword>
<evidence type="ECO:0000256" key="6">
    <source>
        <dbReference type="ARBA" id="ARBA00023136"/>
    </source>
</evidence>
<dbReference type="GO" id="GO:0044331">
    <property type="term" value="P:cell-cell adhesion mediated by cadherin"/>
    <property type="evidence" value="ECO:0007669"/>
    <property type="project" value="TreeGrafter"/>
</dbReference>
<dbReference type="GO" id="GO:0034332">
    <property type="term" value="P:adherens junction organization"/>
    <property type="evidence" value="ECO:0007669"/>
    <property type="project" value="TreeGrafter"/>
</dbReference>
<dbReference type="InterPro" id="IPR027397">
    <property type="entry name" value="Catenin-bd_sf"/>
</dbReference>
<keyword evidence="4" id="KW-0106">Calcium</keyword>
<dbReference type="InterPro" id="IPR039808">
    <property type="entry name" value="Cadherin"/>
</dbReference>
<dbReference type="PANTHER" id="PTHR24027">
    <property type="entry name" value="CADHERIN-23"/>
    <property type="match status" value="1"/>
</dbReference>
<organism evidence="9 10">
    <name type="scientific">Dissostichus mawsoni</name>
    <name type="common">Antarctic cod</name>
    <dbReference type="NCBI Taxonomy" id="36200"/>
    <lineage>
        <taxon>Eukaryota</taxon>
        <taxon>Metazoa</taxon>
        <taxon>Chordata</taxon>
        <taxon>Craniata</taxon>
        <taxon>Vertebrata</taxon>
        <taxon>Euteleostomi</taxon>
        <taxon>Actinopterygii</taxon>
        <taxon>Neopterygii</taxon>
        <taxon>Teleostei</taxon>
        <taxon>Neoteleostei</taxon>
        <taxon>Acanthomorphata</taxon>
        <taxon>Eupercaria</taxon>
        <taxon>Perciformes</taxon>
        <taxon>Notothenioidei</taxon>
        <taxon>Nototheniidae</taxon>
        <taxon>Dissostichus</taxon>
    </lineage>
</organism>
<dbReference type="Gene3D" id="2.60.40.60">
    <property type="entry name" value="Cadherins"/>
    <property type="match status" value="1"/>
</dbReference>
<keyword evidence="6" id="KW-0472">Membrane</keyword>
<comment type="function">
    <text evidence="7">Cadherins are calcium-dependent cell adhesion proteins.</text>
</comment>
<dbReference type="GO" id="GO:0016339">
    <property type="term" value="P:calcium-dependent cell-cell adhesion via plasma membrane cell adhesion molecules"/>
    <property type="evidence" value="ECO:0007669"/>
    <property type="project" value="TreeGrafter"/>
</dbReference>
<proteinExistence type="predicted"/>
<dbReference type="EMBL" id="JAAKFY010000004">
    <property type="protein sequence ID" value="KAF3858787.1"/>
    <property type="molecule type" value="Genomic_DNA"/>
</dbReference>
<dbReference type="GO" id="GO:0045296">
    <property type="term" value="F:cadherin binding"/>
    <property type="evidence" value="ECO:0007669"/>
    <property type="project" value="TreeGrafter"/>
</dbReference>
<keyword evidence="2" id="KW-0812">Transmembrane</keyword>
<dbReference type="PANTHER" id="PTHR24027:SF106">
    <property type="entry name" value="CADHERIN-18"/>
    <property type="match status" value="1"/>
</dbReference>
<evidence type="ECO:0000256" key="1">
    <source>
        <dbReference type="ARBA" id="ARBA00004251"/>
    </source>
</evidence>
<keyword evidence="10" id="KW-1185">Reference proteome</keyword>
<protein>
    <recommendedName>
        <fullName evidence="8">Cadherin Y-type LIR-motif domain-containing protein</fullName>
    </recommendedName>
</protein>
<dbReference type="GO" id="GO:0016342">
    <property type="term" value="C:catenin complex"/>
    <property type="evidence" value="ECO:0007669"/>
    <property type="project" value="TreeGrafter"/>
</dbReference>
<reference evidence="9 10" key="1">
    <citation type="submission" date="2020-03" db="EMBL/GenBank/DDBJ databases">
        <title>Dissostichus mawsoni Genome sequencing and assembly.</title>
        <authorList>
            <person name="Park H."/>
        </authorList>
    </citation>
    <scope>NUCLEOTIDE SEQUENCE [LARGE SCALE GENOMIC DNA]</scope>
    <source>
        <strain evidence="9">DM0001</strain>
        <tissue evidence="9">Muscle</tissue>
    </source>
</reference>
<comment type="subcellular location">
    <subcellularLocation>
        <location evidence="1">Cell membrane</location>
        <topology evidence="1">Single-pass type I membrane protein</topology>
    </subcellularLocation>
</comment>
<dbReference type="GO" id="GO:0007156">
    <property type="term" value="P:homophilic cell adhesion via plasma membrane adhesion molecules"/>
    <property type="evidence" value="ECO:0007669"/>
    <property type="project" value="InterPro"/>
</dbReference>
<evidence type="ECO:0000313" key="9">
    <source>
        <dbReference type="EMBL" id="KAF3858787.1"/>
    </source>
</evidence>
<accession>A0A7J5ZDJ9</accession>
<dbReference type="Gene3D" id="4.10.900.10">
    <property type="entry name" value="TCF3-CBD (Catenin binding domain)"/>
    <property type="match status" value="1"/>
</dbReference>
<comment type="caution">
    <text evidence="9">The sequence shown here is derived from an EMBL/GenBank/DDBJ whole genome shotgun (WGS) entry which is preliminary data.</text>
</comment>
<dbReference type="GO" id="GO:0000902">
    <property type="term" value="P:cell morphogenesis"/>
    <property type="evidence" value="ECO:0007669"/>
    <property type="project" value="TreeGrafter"/>
</dbReference>